<gene>
    <name evidence="1" type="ORF">COT97_04215</name>
</gene>
<comment type="caution">
    <text evidence="1">The sequence shown here is derived from an EMBL/GenBank/DDBJ whole genome shotgun (WGS) entry which is preliminary data.</text>
</comment>
<proteinExistence type="predicted"/>
<dbReference type="EMBL" id="PFAP01000031">
    <property type="protein sequence ID" value="PIR93900.1"/>
    <property type="molecule type" value="Genomic_DNA"/>
</dbReference>
<organism evidence="1 2">
    <name type="scientific">Candidatus Falkowbacteria bacterium CG10_big_fil_rev_8_21_14_0_10_39_11</name>
    <dbReference type="NCBI Taxonomy" id="1974565"/>
    <lineage>
        <taxon>Bacteria</taxon>
        <taxon>Candidatus Falkowiibacteriota</taxon>
    </lineage>
</organism>
<dbReference type="Proteomes" id="UP000229901">
    <property type="component" value="Unassembled WGS sequence"/>
</dbReference>
<protein>
    <submittedName>
        <fullName evidence="1">Uncharacterized protein</fullName>
    </submittedName>
</protein>
<evidence type="ECO:0000313" key="1">
    <source>
        <dbReference type="EMBL" id="PIR93900.1"/>
    </source>
</evidence>
<evidence type="ECO:0000313" key="2">
    <source>
        <dbReference type="Proteomes" id="UP000229901"/>
    </source>
</evidence>
<name>A0A2H0V6D7_9BACT</name>
<sequence>MYGYYKPENGKINVYRFIIENFLNICALFMVEPPQAIVGNIKDLNIQPENRPKYTSVASVTKVRAIDKTTGEKVAKYFLILDTDTADLQDLYHKISAKEFFLALWEVIFHEARHIVQLYLFESDQRQLIGLRDILAIKQLNPDVASWVQEKMKGCKEEEYKVRRMEFDATVIECLVYLNFINSMSCDEEVNFNKLCHLLVLNRKELLEKLDLFVPNQTSDNTLPRQEFDFTVESESMLIGLKTT</sequence>
<reference evidence="2" key="1">
    <citation type="submission" date="2017-09" db="EMBL/GenBank/DDBJ databases">
        <title>Depth-based differentiation of microbial function through sediment-hosted aquifers and enrichment of novel symbionts in the deep terrestrial subsurface.</title>
        <authorList>
            <person name="Probst A.J."/>
            <person name="Ladd B."/>
            <person name="Jarett J.K."/>
            <person name="Geller-Mcgrath D.E."/>
            <person name="Sieber C.M.K."/>
            <person name="Emerson J.B."/>
            <person name="Anantharaman K."/>
            <person name="Thomas B.C."/>
            <person name="Malmstrom R."/>
            <person name="Stieglmeier M."/>
            <person name="Klingl A."/>
            <person name="Woyke T."/>
            <person name="Ryan C.M."/>
            <person name="Banfield J.F."/>
        </authorList>
    </citation>
    <scope>NUCLEOTIDE SEQUENCE [LARGE SCALE GENOMIC DNA]</scope>
</reference>
<accession>A0A2H0V6D7</accession>
<dbReference type="AlphaFoldDB" id="A0A2H0V6D7"/>